<dbReference type="SUPFAM" id="SSF55961">
    <property type="entry name" value="Bet v1-like"/>
    <property type="match status" value="1"/>
</dbReference>
<keyword evidence="1" id="KW-1185">Reference proteome</keyword>
<dbReference type="Gene3D" id="3.30.530.20">
    <property type="match status" value="1"/>
</dbReference>
<reference evidence="1" key="1">
    <citation type="journal article" date="2014" name="Nat. Commun.">
        <title>The tobacco genome sequence and its comparison with those of tomato and potato.</title>
        <authorList>
            <person name="Sierro N."/>
            <person name="Battey J.N."/>
            <person name="Ouadi S."/>
            <person name="Bakaher N."/>
            <person name="Bovet L."/>
            <person name="Willig A."/>
            <person name="Goepfert S."/>
            <person name="Peitsch M.C."/>
            <person name="Ivanov N.V."/>
        </authorList>
    </citation>
    <scope>NUCLEOTIDE SEQUENCE [LARGE SCALE GENOMIC DNA]</scope>
</reference>
<dbReference type="PANTHER" id="PTHR33789:SF11">
    <property type="entry name" value="OS05G0202300 PROTEIN"/>
    <property type="match status" value="1"/>
</dbReference>
<dbReference type="CDD" id="cd07821">
    <property type="entry name" value="PYR_PYL_RCAR_like"/>
    <property type="match status" value="1"/>
</dbReference>
<dbReference type="OrthoDB" id="1592664at2759"/>
<accession>A0A1S3YP24</accession>
<dbReference type="KEGG" id="nta:107778056"/>
<dbReference type="STRING" id="4097.A0A1S3YP24"/>
<dbReference type="SMR" id="A0A1S3YP24"/>
<dbReference type="InterPro" id="IPR019587">
    <property type="entry name" value="Polyketide_cyclase/dehydratase"/>
</dbReference>
<dbReference type="InterPro" id="IPR053249">
    <property type="entry name" value="LFS"/>
</dbReference>
<proteinExistence type="predicted"/>
<dbReference type="OMA" id="PHIASFC"/>
<dbReference type="PANTHER" id="PTHR33789">
    <property type="entry name" value="LACHRYMATORY-FACTOR SYNTHASE"/>
    <property type="match status" value="1"/>
</dbReference>
<reference evidence="2" key="2">
    <citation type="submission" date="2025-08" db="UniProtKB">
        <authorList>
            <consortium name="RefSeq"/>
        </authorList>
    </citation>
    <scope>IDENTIFICATION</scope>
    <source>
        <tissue evidence="2">Leaf</tissue>
    </source>
</reference>
<dbReference type="Proteomes" id="UP000790787">
    <property type="component" value="Chromosome 23"/>
</dbReference>
<dbReference type="Pfam" id="PF10604">
    <property type="entry name" value="Polyketide_cyc2"/>
    <property type="match status" value="1"/>
</dbReference>
<dbReference type="PaxDb" id="4097-A0A1S3YP24"/>
<protein>
    <submittedName>
        <fullName evidence="2">Lachrymatory-factor synthase-like</fullName>
    </submittedName>
</protein>
<evidence type="ECO:0000313" key="1">
    <source>
        <dbReference type="Proteomes" id="UP000790787"/>
    </source>
</evidence>
<dbReference type="GeneID" id="107778056"/>
<name>A0A1S3YP24_TOBAC</name>
<dbReference type="RefSeq" id="XP_016453720.1">
    <property type="nucleotide sequence ID" value="XM_016598234.1"/>
</dbReference>
<dbReference type="InterPro" id="IPR023393">
    <property type="entry name" value="START-like_dom_sf"/>
</dbReference>
<dbReference type="AlphaFoldDB" id="A0A1S3YP24"/>
<dbReference type="RefSeq" id="XP_016453720.1">
    <property type="nucleotide sequence ID" value="XM_016598234.2"/>
</dbReference>
<dbReference type="GO" id="GO:0004864">
    <property type="term" value="F:protein phosphatase inhibitor activity"/>
    <property type="evidence" value="ECO:0007669"/>
    <property type="project" value="UniProtKB-ARBA"/>
</dbReference>
<evidence type="ECO:0000313" key="2">
    <source>
        <dbReference type="RefSeq" id="XP_016453720.1"/>
    </source>
</evidence>
<gene>
    <name evidence="2" type="primary">LOC107778056</name>
</gene>
<organism evidence="1 2">
    <name type="scientific">Nicotiana tabacum</name>
    <name type="common">Common tobacco</name>
    <dbReference type="NCBI Taxonomy" id="4097"/>
    <lineage>
        <taxon>Eukaryota</taxon>
        <taxon>Viridiplantae</taxon>
        <taxon>Streptophyta</taxon>
        <taxon>Embryophyta</taxon>
        <taxon>Tracheophyta</taxon>
        <taxon>Spermatophyta</taxon>
        <taxon>Magnoliopsida</taxon>
        <taxon>eudicotyledons</taxon>
        <taxon>Gunneridae</taxon>
        <taxon>Pentapetalae</taxon>
        <taxon>asterids</taxon>
        <taxon>lamiids</taxon>
        <taxon>Solanales</taxon>
        <taxon>Solanaceae</taxon>
        <taxon>Nicotianoideae</taxon>
        <taxon>Nicotianeae</taxon>
        <taxon>Nicotiana</taxon>
    </lineage>
</organism>
<sequence>MAVQQQSKWEGKAIANLKGAKAEQVWPLFEDFFNFEKLLPTIDTCYQVKDGLIRCCTRTMPPSSDGGESIIKWCHERLLAVDNIERCLTYEVLDNNMGIRSYVATFKVSDDHDIGDDEVGCQIEWSFVADPIDGLTLEFFFGYVDSSLQSMAENIEKALEST</sequence>